<dbReference type="PROSITE" id="PS50404">
    <property type="entry name" value="GST_NTER"/>
    <property type="match status" value="1"/>
</dbReference>
<dbReference type="SUPFAM" id="SSF47616">
    <property type="entry name" value="GST C-terminal domain-like"/>
    <property type="match status" value="1"/>
</dbReference>
<dbReference type="SFLD" id="SFLDS00019">
    <property type="entry name" value="Glutathione_Transferase_(cytos"/>
    <property type="match status" value="1"/>
</dbReference>
<reference evidence="5 7" key="1">
    <citation type="submission" date="2015-03" db="EMBL/GenBank/DDBJ databases">
        <authorList>
            <person name="Hassan Y.I."/>
            <person name="Lepp D."/>
            <person name="Zhou T."/>
        </authorList>
    </citation>
    <scope>NUCLEOTIDE SEQUENCE [LARGE SCALE GENOMIC DNA]</scope>
    <source>
        <strain evidence="5 7">DSM 17137</strain>
    </source>
</reference>
<feature type="domain" description="GST C-terminal" evidence="4">
    <location>
        <begin position="86"/>
        <end position="207"/>
    </location>
</feature>
<dbReference type="InterPro" id="IPR036282">
    <property type="entry name" value="Glutathione-S-Trfase_C_sf"/>
</dbReference>
<name>A0A0F5LXQ0_9HYPH</name>
<dbReference type="PANTHER" id="PTHR44051">
    <property type="entry name" value="GLUTATHIONE S-TRANSFERASE-RELATED"/>
    <property type="match status" value="1"/>
</dbReference>
<reference evidence="6 8" key="2">
    <citation type="submission" date="2016-11" db="EMBL/GenBank/DDBJ databases">
        <authorList>
            <person name="Jaros S."/>
            <person name="Januszkiewicz K."/>
            <person name="Wedrychowicz H."/>
        </authorList>
    </citation>
    <scope>NUCLEOTIDE SEQUENCE [LARGE SCALE GENOMIC DNA]</scope>
    <source>
        <strain evidence="6 8">DSM 17137</strain>
    </source>
</reference>
<keyword evidence="7" id="KW-1185">Reference proteome</keyword>
<evidence type="ECO:0000256" key="1">
    <source>
        <dbReference type="ARBA" id="ARBA00007409"/>
    </source>
</evidence>
<dbReference type="Pfam" id="PF13410">
    <property type="entry name" value="GST_C_2"/>
    <property type="match status" value="1"/>
</dbReference>
<dbReference type="Pfam" id="PF02798">
    <property type="entry name" value="GST_N"/>
    <property type="match status" value="1"/>
</dbReference>
<accession>A0A0F5LXQ0</accession>
<dbReference type="InterPro" id="IPR040079">
    <property type="entry name" value="Glutathione_S-Trfase"/>
</dbReference>
<evidence type="ECO:0000313" key="6">
    <source>
        <dbReference type="EMBL" id="SHE89118.1"/>
    </source>
</evidence>
<evidence type="ECO:0000313" key="5">
    <source>
        <dbReference type="EMBL" id="KKB86437.1"/>
    </source>
</evidence>
<evidence type="ECO:0000313" key="7">
    <source>
        <dbReference type="Proteomes" id="UP000033608"/>
    </source>
</evidence>
<dbReference type="Proteomes" id="UP000033608">
    <property type="component" value="Unassembled WGS sequence"/>
</dbReference>
<evidence type="ECO:0000256" key="2">
    <source>
        <dbReference type="ARBA" id="ARBA00022679"/>
    </source>
</evidence>
<dbReference type="EMBL" id="LAJF01000036">
    <property type="protein sequence ID" value="KKB86437.1"/>
    <property type="molecule type" value="Genomic_DNA"/>
</dbReference>
<dbReference type="Proteomes" id="UP000184533">
    <property type="component" value="Unassembled WGS sequence"/>
</dbReference>
<dbReference type="PATRIC" id="fig|1121477.3.peg.1540"/>
<proteinExistence type="inferred from homology"/>
<protein>
    <submittedName>
        <fullName evidence="5">Glutathione S-transferase</fullName>
    </submittedName>
</protein>
<dbReference type="RefSeq" id="WP_046133767.1">
    <property type="nucleotide sequence ID" value="NZ_FQVC01000003.1"/>
</dbReference>
<evidence type="ECO:0000259" key="3">
    <source>
        <dbReference type="PROSITE" id="PS50404"/>
    </source>
</evidence>
<dbReference type="OrthoDB" id="9810080at2"/>
<evidence type="ECO:0000313" key="8">
    <source>
        <dbReference type="Proteomes" id="UP000184533"/>
    </source>
</evidence>
<dbReference type="InterPro" id="IPR036249">
    <property type="entry name" value="Thioredoxin-like_sf"/>
</dbReference>
<gene>
    <name evidence="6" type="ORF">SAMN02745223_01338</name>
    <name evidence="5" type="ORF">VW29_02420</name>
</gene>
<dbReference type="GO" id="GO:0016740">
    <property type="term" value="F:transferase activity"/>
    <property type="evidence" value="ECO:0007669"/>
    <property type="project" value="UniProtKB-KW"/>
</dbReference>
<dbReference type="Gene3D" id="3.40.30.10">
    <property type="entry name" value="Glutaredoxin"/>
    <property type="match status" value="1"/>
</dbReference>
<dbReference type="EMBL" id="FQVC01000003">
    <property type="protein sequence ID" value="SHE89118.1"/>
    <property type="molecule type" value="Genomic_DNA"/>
</dbReference>
<dbReference type="SFLD" id="SFLDG01150">
    <property type="entry name" value="Main.1:_Beta-like"/>
    <property type="match status" value="1"/>
</dbReference>
<dbReference type="FunFam" id="3.40.30.10:FF:000039">
    <property type="entry name" value="Glutathione S-transferase domain"/>
    <property type="match status" value="1"/>
</dbReference>
<dbReference type="SFLD" id="SFLDG00358">
    <property type="entry name" value="Main_(cytGST)"/>
    <property type="match status" value="1"/>
</dbReference>
<comment type="similarity">
    <text evidence="1">Belongs to the GST superfamily.</text>
</comment>
<dbReference type="PROSITE" id="PS50405">
    <property type="entry name" value="GST_CTER"/>
    <property type="match status" value="1"/>
</dbReference>
<feature type="domain" description="GST N-terminal" evidence="3">
    <location>
        <begin position="1"/>
        <end position="81"/>
    </location>
</feature>
<dbReference type="PANTHER" id="PTHR44051:SF19">
    <property type="entry name" value="DISULFIDE-BOND OXIDOREDUCTASE YFCG"/>
    <property type="match status" value="1"/>
</dbReference>
<dbReference type="AlphaFoldDB" id="A0A0F5LXQ0"/>
<dbReference type="Gene3D" id="1.20.1050.10">
    <property type="match status" value="1"/>
</dbReference>
<sequence length="207" mass="22782">MLKILGRVTSINVRKVTWAAAEMGVPCERTDWGLPLRDPKVPEFLALNPNGQVPVIIDDGFVLWESNAILLYLGEKYGRGGVLPADIQQRALVQQWLVWQATELGAYSGYPVHALIRKTPGYEDPARLADAIARWTRTMEILEAQVAKTGAFIAGDAFSVADIAIGLTVHRWFSVPIERVALPAVEDYYERVKARPAGAEVMTAATP</sequence>
<evidence type="ECO:0000259" key="4">
    <source>
        <dbReference type="PROSITE" id="PS50405"/>
    </source>
</evidence>
<dbReference type="CDD" id="cd03047">
    <property type="entry name" value="GST_N_2"/>
    <property type="match status" value="1"/>
</dbReference>
<organism evidence="5 7">
    <name type="scientific">Devosia limi DSM 17137</name>
    <dbReference type="NCBI Taxonomy" id="1121477"/>
    <lineage>
        <taxon>Bacteria</taxon>
        <taxon>Pseudomonadati</taxon>
        <taxon>Pseudomonadota</taxon>
        <taxon>Alphaproteobacteria</taxon>
        <taxon>Hyphomicrobiales</taxon>
        <taxon>Devosiaceae</taxon>
        <taxon>Devosia</taxon>
    </lineage>
</organism>
<dbReference type="STRING" id="1121477.SAMN02745223_01338"/>
<dbReference type="SUPFAM" id="SSF52833">
    <property type="entry name" value="Thioredoxin-like"/>
    <property type="match status" value="1"/>
</dbReference>
<keyword evidence="2 5" id="KW-0808">Transferase</keyword>
<dbReference type="InterPro" id="IPR010987">
    <property type="entry name" value="Glutathione-S-Trfase_C-like"/>
</dbReference>
<dbReference type="InterPro" id="IPR004045">
    <property type="entry name" value="Glutathione_S-Trfase_N"/>
</dbReference>